<evidence type="ECO:0000256" key="12">
    <source>
        <dbReference type="ARBA" id="ARBA00023027"/>
    </source>
</evidence>
<evidence type="ECO:0000256" key="14">
    <source>
        <dbReference type="ARBA" id="ARBA00023128"/>
    </source>
</evidence>
<dbReference type="GO" id="GO:0008137">
    <property type="term" value="F:NADH dehydrogenase (ubiquinone) activity"/>
    <property type="evidence" value="ECO:0007669"/>
    <property type="project" value="UniProtKB-UniRule"/>
</dbReference>
<keyword evidence="12 17" id="KW-0520">NAD</keyword>
<feature type="transmembrane region" description="Helical" evidence="17">
    <location>
        <begin position="136"/>
        <end position="157"/>
    </location>
</feature>
<comment type="similarity">
    <text evidence="3 17">Belongs to the complex I subunit 4 family.</text>
</comment>
<feature type="transmembrane region" description="Helical" evidence="17">
    <location>
        <begin position="376"/>
        <end position="394"/>
    </location>
</feature>
<evidence type="ECO:0000256" key="8">
    <source>
        <dbReference type="ARBA" id="ARBA00022692"/>
    </source>
</evidence>
<dbReference type="PRINTS" id="PR01437">
    <property type="entry name" value="NUOXDRDTASE4"/>
</dbReference>
<keyword evidence="6 17" id="KW-0813">Transport</keyword>
<feature type="transmembrane region" description="Helical" evidence="17">
    <location>
        <begin position="414"/>
        <end position="432"/>
    </location>
</feature>
<keyword evidence="9" id="KW-1278">Translocase</keyword>
<evidence type="ECO:0000256" key="13">
    <source>
        <dbReference type="ARBA" id="ARBA00023075"/>
    </source>
</evidence>
<evidence type="ECO:0000256" key="6">
    <source>
        <dbReference type="ARBA" id="ARBA00022448"/>
    </source>
</evidence>
<comment type="function">
    <text evidence="1">Core subunit of the mitochondrial membrane respiratory chain NADH dehydrogenase (Complex I) that is believed to belong to the minimal assembly required for catalysis. Complex I functions in the transfer of electrons from NADH to the respiratory chain. The immediate electron acceptor for the enzyme is believed to be ubiquinone.</text>
</comment>
<dbReference type="GO" id="GO:0048039">
    <property type="term" value="F:ubiquinone binding"/>
    <property type="evidence" value="ECO:0007669"/>
    <property type="project" value="TreeGrafter"/>
</dbReference>
<evidence type="ECO:0000256" key="16">
    <source>
        <dbReference type="ARBA" id="ARBA00049551"/>
    </source>
</evidence>
<dbReference type="PANTHER" id="PTHR43507">
    <property type="entry name" value="NADH-UBIQUINONE OXIDOREDUCTASE CHAIN 4"/>
    <property type="match status" value="1"/>
</dbReference>
<dbReference type="Pfam" id="PF00361">
    <property type="entry name" value="Proton_antipo_M"/>
    <property type="match status" value="1"/>
</dbReference>
<keyword evidence="8 17" id="KW-0812">Transmembrane</keyword>
<dbReference type="Pfam" id="PF01059">
    <property type="entry name" value="Oxidored_q5_N"/>
    <property type="match status" value="1"/>
</dbReference>
<dbReference type="RefSeq" id="YP_009440930.1">
    <property type="nucleotide sequence ID" value="NC_036156.1"/>
</dbReference>
<keyword evidence="13 17" id="KW-0830">Ubiquinone</keyword>
<protein>
    <recommendedName>
        <fullName evidence="5 17">NADH-ubiquinone oxidoreductase chain 4</fullName>
        <ecNumber evidence="4 17">7.1.1.2</ecNumber>
    </recommendedName>
</protein>
<dbReference type="EC" id="7.1.1.2" evidence="4 17"/>
<organism evidence="20">
    <name type="scientific">Hydromanicus wulaianus</name>
    <dbReference type="NCBI Taxonomy" id="1435189"/>
    <lineage>
        <taxon>Eukaryota</taxon>
        <taxon>Metazoa</taxon>
        <taxon>Ecdysozoa</taxon>
        <taxon>Arthropoda</taxon>
        <taxon>Hexapoda</taxon>
        <taxon>Insecta</taxon>
        <taxon>Pterygota</taxon>
        <taxon>Neoptera</taxon>
        <taxon>Endopterygota</taxon>
        <taxon>Trichoptera</taxon>
        <taxon>Annulipalpia</taxon>
        <taxon>Hydropsychoidea</taxon>
        <taxon>Hydropsychidae</taxon>
        <taxon>Hydropsychinae</taxon>
        <taxon>Hydromanicus</taxon>
    </lineage>
</organism>
<feature type="transmembrane region" description="Helical" evidence="17">
    <location>
        <begin position="12"/>
        <end position="33"/>
    </location>
</feature>
<comment type="catalytic activity">
    <reaction evidence="16 17">
        <text>a ubiquinone + NADH + 5 H(+)(in) = a ubiquinol + NAD(+) + 4 H(+)(out)</text>
        <dbReference type="Rhea" id="RHEA:29091"/>
        <dbReference type="Rhea" id="RHEA-COMP:9565"/>
        <dbReference type="Rhea" id="RHEA-COMP:9566"/>
        <dbReference type="ChEBI" id="CHEBI:15378"/>
        <dbReference type="ChEBI" id="CHEBI:16389"/>
        <dbReference type="ChEBI" id="CHEBI:17976"/>
        <dbReference type="ChEBI" id="CHEBI:57540"/>
        <dbReference type="ChEBI" id="CHEBI:57945"/>
        <dbReference type="EC" id="7.1.1.2"/>
    </reaction>
</comment>
<dbReference type="CTD" id="4538"/>
<dbReference type="PANTHER" id="PTHR43507:SF20">
    <property type="entry name" value="NADH-UBIQUINONE OXIDOREDUCTASE CHAIN 4"/>
    <property type="match status" value="1"/>
</dbReference>
<geneLocation type="mitochondrion" evidence="20"/>
<evidence type="ECO:0000256" key="5">
    <source>
        <dbReference type="ARBA" id="ARBA00021006"/>
    </source>
</evidence>
<keyword evidence="11 17" id="KW-1133">Transmembrane helix</keyword>
<reference evidence="20" key="1">
    <citation type="submission" date="2013-10" db="EMBL/GenBank/DDBJ databases">
        <authorList>
            <person name="Chen S.I."/>
        </authorList>
    </citation>
    <scope>NUCLEOTIDE SEQUENCE</scope>
</reference>
<gene>
    <name evidence="20" type="primary">ND4</name>
</gene>
<feature type="transmembrane region" description="Helical" evidence="17">
    <location>
        <begin position="211"/>
        <end position="230"/>
    </location>
</feature>
<feature type="transmembrane region" description="Helical" evidence="17">
    <location>
        <begin position="108"/>
        <end position="129"/>
    </location>
</feature>
<evidence type="ECO:0000256" key="17">
    <source>
        <dbReference type="RuleBase" id="RU003297"/>
    </source>
</evidence>
<keyword evidence="10 17" id="KW-0249">Electron transport</keyword>
<evidence type="ECO:0000259" key="18">
    <source>
        <dbReference type="Pfam" id="PF00361"/>
    </source>
</evidence>
<feature type="transmembrane region" description="Helical" evidence="17">
    <location>
        <begin position="177"/>
        <end position="199"/>
    </location>
</feature>
<feature type="domain" description="NADH:quinone oxidoreductase/Mrp antiporter transmembrane" evidence="18">
    <location>
        <begin position="103"/>
        <end position="385"/>
    </location>
</feature>
<evidence type="ECO:0000256" key="11">
    <source>
        <dbReference type="ARBA" id="ARBA00022989"/>
    </source>
</evidence>
<keyword evidence="15 17" id="KW-0472">Membrane</keyword>
<dbReference type="GO" id="GO:0031966">
    <property type="term" value="C:mitochondrial membrane"/>
    <property type="evidence" value="ECO:0007669"/>
    <property type="project" value="UniProtKB-SubCell"/>
</dbReference>
<dbReference type="AlphaFoldDB" id="A0A342CFI4"/>
<feature type="transmembrane region" description="Helical" evidence="17">
    <location>
        <begin position="84"/>
        <end position="102"/>
    </location>
</feature>
<keyword evidence="7 17" id="KW-0679">Respiratory chain</keyword>
<evidence type="ECO:0000256" key="4">
    <source>
        <dbReference type="ARBA" id="ARBA00012944"/>
    </source>
</evidence>
<evidence type="ECO:0000256" key="10">
    <source>
        <dbReference type="ARBA" id="ARBA00022982"/>
    </source>
</evidence>
<feature type="transmembrane region" description="Helical" evidence="17">
    <location>
        <begin position="242"/>
        <end position="260"/>
    </location>
</feature>
<evidence type="ECO:0000256" key="3">
    <source>
        <dbReference type="ARBA" id="ARBA00009025"/>
    </source>
</evidence>
<feature type="domain" description="NADH:ubiquinone oxidoreductase chain 4 N-terminal" evidence="19">
    <location>
        <begin position="1"/>
        <end position="100"/>
    </location>
</feature>
<evidence type="ECO:0000256" key="1">
    <source>
        <dbReference type="ARBA" id="ARBA00003257"/>
    </source>
</evidence>
<proteinExistence type="inferred from homology"/>
<dbReference type="InterPro" id="IPR000260">
    <property type="entry name" value="NADH4_N"/>
</dbReference>
<dbReference type="GO" id="GO:0015990">
    <property type="term" value="P:electron transport coupled proton transport"/>
    <property type="evidence" value="ECO:0007669"/>
    <property type="project" value="TreeGrafter"/>
</dbReference>
<dbReference type="GO" id="GO:0042773">
    <property type="term" value="P:ATP synthesis coupled electron transport"/>
    <property type="evidence" value="ECO:0007669"/>
    <property type="project" value="InterPro"/>
</dbReference>
<evidence type="ECO:0000256" key="7">
    <source>
        <dbReference type="ARBA" id="ARBA00022660"/>
    </source>
</evidence>
<comment type="subcellular location">
    <subcellularLocation>
        <location evidence="2 17">Mitochondrion membrane</location>
        <topology evidence="2 17">Multi-pass membrane protein</topology>
    </subcellularLocation>
</comment>
<accession>A0A342CFI4</accession>
<name>A0A342CFI4_9NEOP</name>
<evidence type="ECO:0000313" key="20">
    <source>
        <dbReference type="EMBL" id="AHC32060.1"/>
    </source>
</evidence>
<dbReference type="EMBL" id="KF717095">
    <property type="protein sequence ID" value="AHC32060.1"/>
    <property type="molecule type" value="Genomic_DNA"/>
</dbReference>
<evidence type="ECO:0000256" key="15">
    <source>
        <dbReference type="ARBA" id="ARBA00023136"/>
    </source>
</evidence>
<comment type="function">
    <text evidence="17">Core subunit of the mitochondrial membrane respiratory chain NADH dehydrogenase (Complex I) which catalyzes electron transfer from NADH through the respiratory chain, using ubiquinone as an electron acceptor. Essential for the catalytic activity and assembly of complex I.</text>
</comment>
<evidence type="ECO:0000256" key="2">
    <source>
        <dbReference type="ARBA" id="ARBA00004225"/>
    </source>
</evidence>
<dbReference type="GeneID" id="34829206"/>
<dbReference type="GO" id="GO:0003954">
    <property type="term" value="F:NADH dehydrogenase activity"/>
    <property type="evidence" value="ECO:0007669"/>
    <property type="project" value="TreeGrafter"/>
</dbReference>
<feature type="transmembrane region" description="Helical" evidence="17">
    <location>
        <begin position="267"/>
        <end position="290"/>
    </location>
</feature>
<feature type="transmembrane region" description="Helical" evidence="17">
    <location>
        <begin position="296"/>
        <end position="317"/>
    </location>
</feature>
<dbReference type="InterPro" id="IPR001750">
    <property type="entry name" value="ND/Mrp_TM"/>
</dbReference>
<evidence type="ECO:0000256" key="9">
    <source>
        <dbReference type="ARBA" id="ARBA00022967"/>
    </source>
</evidence>
<keyword evidence="14 17" id="KW-0496">Mitochondrion</keyword>
<feature type="transmembrane region" description="Helical" evidence="17">
    <location>
        <begin position="326"/>
        <end position="344"/>
    </location>
</feature>
<dbReference type="InterPro" id="IPR003918">
    <property type="entry name" value="NADH_UbQ_OxRdtase"/>
</dbReference>
<feature type="transmembrane region" description="Helical" evidence="17">
    <location>
        <begin position="53"/>
        <end position="77"/>
    </location>
</feature>
<sequence length="439" mass="51019">MLKYLFFSGGFFFLGGNFWMVLFSMIILFYLVMMANVNIFMFNNMFSWMGLDFISLLMISLSIWICFLMILTSIYIFENKFFHKLFILNMNFLLFFLLLTFISMDLFMFYFFFESSILPVLFMVIGWGYQPERIQAGIYLIFYTLFASLPMLMGIFFTYKVFNSMDLFFFLDTNNIIMYFLMVTAFLVKMPMYLVHLWLPKAHVEGPVSSSMILAGVMLKLGGYGLIRFLKLVVLFSVKMSIFWMIISLMGGVYISIMCLHMMDLKLLIAYSSVVHMSLVIGGLVSLNYFGMVGSLMLMVGHGLCSSGLFVLINILYERLGSRSMLINKGLINMFPVLSLWWFLLLSSNMAAPPSLNLFGEISLMMSIISWSKWNLILLMMISFFSASYSIYVFTGSQHGSLLKGVNFMKMINFREILILFLHWVPLNLIIFKMDYFMI</sequence>
<evidence type="ECO:0000259" key="19">
    <source>
        <dbReference type="Pfam" id="PF01059"/>
    </source>
</evidence>